<dbReference type="InterPro" id="IPR027417">
    <property type="entry name" value="P-loop_NTPase"/>
</dbReference>
<dbReference type="CDD" id="cd18186">
    <property type="entry name" value="BTB_POZ_ZBTB_KLHL-like"/>
    <property type="match status" value="1"/>
</dbReference>
<gene>
    <name evidence="5" type="ORF">M0813_12919</name>
</gene>
<dbReference type="Pfam" id="PF00651">
    <property type="entry name" value="BTB"/>
    <property type="match status" value="1"/>
</dbReference>
<dbReference type="InterPro" id="IPR005225">
    <property type="entry name" value="Small_GTP-bd"/>
</dbReference>
<dbReference type="InterPro" id="IPR001806">
    <property type="entry name" value="Small_GTPase"/>
</dbReference>
<dbReference type="PROSITE" id="PS50097">
    <property type="entry name" value="BTB"/>
    <property type="match status" value="1"/>
</dbReference>
<keyword evidence="1" id="KW-0547">Nucleotide-binding</keyword>
<dbReference type="SMART" id="SM00225">
    <property type="entry name" value="BTB"/>
    <property type="match status" value="2"/>
</dbReference>
<dbReference type="InterPro" id="IPR011333">
    <property type="entry name" value="SKP1/BTB/POZ_sf"/>
</dbReference>
<keyword evidence="2" id="KW-0342">GTP-binding</keyword>
<dbReference type="PROSITE" id="PS51420">
    <property type="entry name" value="RHO"/>
    <property type="match status" value="1"/>
</dbReference>
<dbReference type="CDD" id="cd00157">
    <property type="entry name" value="Rho"/>
    <property type="match status" value="1"/>
</dbReference>
<keyword evidence="6" id="KW-1185">Reference proteome</keyword>
<dbReference type="EMBL" id="JAOAOG010000027">
    <property type="protein sequence ID" value="KAJ6254021.1"/>
    <property type="molecule type" value="Genomic_DNA"/>
</dbReference>
<feature type="domain" description="BTB" evidence="4">
    <location>
        <begin position="438"/>
        <end position="504"/>
    </location>
</feature>
<evidence type="ECO:0000259" key="4">
    <source>
        <dbReference type="PROSITE" id="PS50097"/>
    </source>
</evidence>
<evidence type="ECO:0000256" key="1">
    <source>
        <dbReference type="ARBA" id="ARBA00022741"/>
    </source>
</evidence>
<dbReference type="Gene3D" id="3.30.710.10">
    <property type="entry name" value="Potassium Channel Kv1.1, Chain A"/>
    <property type="match status" value="2"/>
</dbReference>
<dbReference type="NCBIfam" id="TIGR00231">
    <property type="entry name" value="small_GTP"/>
    <property type="match status" value="1"/>
</dbReference>
<dbReference type="Pfam" id="PF00071">
    <property type="entry name" value="Ras"/>
    <property type="match status" value="1"/>
</dbReference>
<dbReference type="SUPFAM" id="SSF54695">
    <property type="entry name" value="POZ domain"/>
    <property type="match status" value="1"/>
</dbReference>
<dbReference type="InterPro" id="IPR003578">
    <property type="entry name" value="Small_GTPase_Rho"/>
</dbReference>
<dbReference type="Proteomes" id="UP001150062">
    <property type="component" value="Unassembled WGS sequence"/>
</dbReference>
<sequence length="630" mass="73728">MSDEKIKIVQIGNDTVGKTSLFLKYILKKFSSEYIPTVFNYIGDYTYKNQIYRLDFWDTSEGKDEERLRPLSYCDANVLLISFSMVSPESFQKLETKWIPEMNKHAQGVPFILVGTKYDLVGDEETKKVLGKKGQKPLTILDGNLYARKIGAELFVPCSSVTGYNVQYLFDCVKDVFDSTYQHTKNKKMKWVNNFFKQERITLGKKQNPPLLKTNKPSNYFYTELSSSLRCDQSEKEQETNPYGNDIKFLWFLESDSESGSGSDSNSFSESENELQINNEKDLEEKIGKKKKQISKRDLKPSHSICTHSFFLKNTNETFELILKNTKIAPKYGIKKLEKNVFEITDFSFKAFFLFLQYLYGNIIVTQEEDDLVELIKISELFNVIEIQNISSIILESIKTNSKVIRATNDQKIKAITKKQEQRIHKLCIGESKKRTVKNFVLKPKGRQGKKIYLNKLFLASRSNYFKNILINTKCDKLVIDQYKRDTLSDFVRFLYTDRVPVRSLTQMKELFKLSIRFECRSLFGYCQLIIGDKFVTKAPYLNLVSLYSFFHKFECPELIDLIFCQMGKHYTKLSNQKVFKDEIRKEDVDTIINKQFTHREYIYIHEKFQSKMIRKYGFSVDPLGDVQNK</sequence>
<comment type="caution">
    <text evidence="5">The sequence shown here is derived from an EMBL/GenBank/DDBJ whole genome shotgun (WGS) entry which is preliminary data.</text>
</comment>
<dbReference type="SMART" id="SM00173">
    <property type="entry name" value="RAS"/>
    <property type="match status" value="1"/>
</dbReference>
<dbReference type="InterPro" id="IPR000210">
    <property type="entry name" value="BTB/POZ_dom"/>
</dbReference>
<dbReference type="PRINTS" id="PR00449">
    <property type="entry name" value="RASTRNSFRMNG"/>
</dbReference>
<dbReference type="Gene3D" id="3.40.50.300">
    <property type="entry name" value="P-loop containing nucleotide triphosphate hydrolases"/>
    <property type="match status" value="1"/>
</dbReference>
<reference evidence="5" key="1">
    <citation type="submission" date="2022-08" db="EMBL/GenBank/DDBJ databases">
        <title>Novel sulfate-reducing endosymbionts in the free-living metamonad Anaeramoeba.</title>
        <authorList>
            <person name="Jerlstrom-Hultqvist J."/>
            <person name="Cepicka I."/>
            <person name="Gallot-Lavallee L."/>
            <person name="Salas-Leiva D."/>
            <person name="Curtis B.A."/>
            <person name="Zahonova K."/>
            <person name="Pipaliya S."/>
            <person name="Dacks J."/>
            <person name="Roger A.J."/>
        </authorList>
    </citation>
    <scope>NUCLEOTIDE SEQUENCE</scope>
    <source>
        <strain evidence="5">Schooner1</strain>
    </source>
</reference>
<proteinExistence type="predicted"/>
<evidence type="ECO:0000256" key="3">
    <source>
        <dbReference type="SAM" id="MobiDB-lite"/>
    </source>
</evidence>
<feature type="compositionally biased region" description="Low complexity" evidence="3">
    <location>
        <begin position="260"/>
        <end position="270"/>
    </location>
</feature>
<dbReference type="SUPFAM" id="SSF52540">
    <property type="entry name" value="P-loop containing nucleoside triphosphate hydrolases"/>
    <property type="match status" value="1"/>
</dbReference>
<dbReference type="PROSITE" id="PS51419">
    <property type="entry name" value="RAB"/>
    <property type="match status" value="1"/>
</dbReference>
<evidence type="ECO:0000313" key="5">
    <source>
        <dbReference type="EMBL" id="KAJ6254021.1"/>
    </source>
</evidence>
<dbReference type="SMART" id="SM00175">
    <property type="entry name" value="RAB"/>
    <property type="match status" value="1"/>
</dbReference>
<dbReference type="PANTHER" id="PTHR24072">
    <property type="entry name" value="RHO FAMILY GTPASE"/>
    <property type="match status" value="1"/>
</dbReference>
<feature type="region of interest" description="Disordered" evidence="3">
    <location>
        <begin position="260"/>
        <end position="280"/>
    </location>
</feature>
<name>A0ABQ8ZB59_9EUKA</name>
<accession>A0ABQ8ZB59</accession>
<evidence type="ECO:0000256" key="2">
    <source>
        <dbReference type="ARBA" id="ARBA00023134"/>
    </source>
</evidence>
<protein>
    <submittedName>
        <fullName evidence="5">Rho-related protein racd-related</fullName>
    </submittedName>
</protein>
<dbReference type="SMART" id="SM00174">
    <property type="entry name" value="RHO"/>
    <property type="match status" value="1"/>
</dbReference>
<evidence type="ECO:0000313" key="6">
    <source>
        <dbReference type="Proteomes" id="UP001150062"/>
    </source>
</evidence>
<organism evidence="5 6">
    <name type="scientific">Anaeramoeba flamelloides</name>
    <dbReference type="NCBI Taxonomy" id="1746091"/>
    <lineage>
        <taxon>Eukaryota</taxon>
        <taxon>Metamonada</taxon>
        <taxon>Anaeramoebidae</taxon>
        <taxon>Anaeramoeba</taxon>
    </lineage>
</organism>